<reference evidence="3" key="1">
    <citation type="journal article" date="2017" name="Proc. Natl. Acad. Sci. U.S.A.">
        <title>Simulation of Deepwater Horizon oil plume reveals substrate specialization within a complex community of hydrocarbon-degraders.</title>
        <authorList>
            <person name="Hu P."/>
            <person name="Dubinsky E.A."/>
            <person name="Probst A.J."/>
            <person name="Wang J."/>
            <person name="Sieber C.M.K."/>
            <person name="Tom L.M."/>
            <person name="Gardinali P."/>
            <person name="Banfield J.F."/>
            <person name="Atlas R.M."/>
            <person name="Andersen G.L."/>
        </authorList>
    </citation>
    <scope>NUCLEOTIDE SEQUENCE [LARGE SCALE GENOMIC DNA]</scope>
</reference>
<organism evidence="2 3">
    <name type="scientific">Nonlabens dokdonensis</name>
    <dbReference type="NCBI Taxonomy" id="328515"/>
    <lineage>
        <taxon>Bacteria</taxon>
        <taxon>Pseudomonadati</taxon>
        <taxon>Bacteroidota</taxon>
        <taxon>Flavobacteriia</taxon>
        <taxon>Flavobacteriales</taxon>
        <taxon>Flavobacteriaceae</taxon>
        <taxon>Nonlabens</taxon>
    </lineage>
</organism>
<keyword evidence="1" id="KW-1133">Transmembrane helix</keyword>
<evidence type="ECO:0000256" key="1">
    <source>
        <dbReference type="SAM" id="Phobius"/>
    </source>
</evidence>
<sequence>MKKILGVILATILIMMVLWYAFIYFASYSEGYRSGELIKFSSKGFVVKTWEGEISQGISGAQIFSFSVMNNQPEVIEALKEYQGEYVKLKYEEKFGTFFFWGDTKYFITEVTPEKSPHFNRD</sequence>
<proteinExistence type="predicted"/>
<keyword evidence="1" id="KW-0812">Transmembrane</keyword>
<evidence type="ECO:0000313" key="2">
    <source>
        <dbReference type="EMBL" id="OUS18428.1"/>
    </source>
</evidence>
<dbReference type="Proteomes" id="UP000196102">
    <property type="component" value="Unassembled WGS sequence"/>
</dbReference>
<comment type="caution">
    <text evidence="2">The sequence shown here is derived from an EMBL/GenBank/DDBJ whole genome shotgun (WGS) entry which is preliminary data.</text>
</comment>
<name>A0A1Z8B7G5_9FLAO</name>
<dbReference type="EMBL" id="MAAX01000067">
    <property type="protein sequence ID" value="OUS18428.1"/>
    <property type="molecule type" value="Genomic_DNA"/>
</dbReference>
<dbReference type="AlphaFoldDB" id="A0A1Z8B7G5"/>
<protein>
    <submittedName>
        <fullName evidence="2">6-phosphogluconate dehydrogenase</fullName>
    </submittedName>
</protein>
<keyword evidence="1" id="KW-0472">Membrane</keyword>
<accession>A0A1Z8B7G5</accession>
<gene>
    <name evidence="2" type="ORF">A9Q93_03950</name>
</gene>
<feature type="transmembrane region" description="Helical" evidence="1">
    <location>
        <begin position="6"/>
        <end position="26"/>
    </location>
</feature>
<evidence type="ECO:0000313" key="3">
    <source>
        <dbReference type="Proteomes" id="UP000196102"/>
    </source>
</evidence>
<dbReference type="RefSeq" id="WP_303686083.1">
    <property type="nucleotide sequence ID" value="NZ_CAJXYO010000044.1"/>
</dbReference>